<accession>A0A672GMJ0</accession>
<comment type="subcellular location">
    <subcellularLocation>
        <location evidence="2">Endoplasmic reticulum membrane</location>
        <topology evidence="2">Single-pass membrane protein</topology>
    </subcellularLocation>
</comment>
<dbReference type="GO" id="GO:0006629">
    <property type="term" value="P:lipid metabolic process"/>
    <property type="evidence" value="ECO:0007669"/>
    <property type="project" value="UniProtKB-KW"/>
</dbReference>
<evidence type="ECO:0000313" key="16">
    <source>
        <dbReference type="Ensembl" id="ENSSFAP00005019477.1"/>
    </source>
</evidence>
<dbReference type="AlphaFoldDB" id="A0A672GMJ0"/>
<dbReference type="Ensembl" id="ENSSFAT00005020258.1">
    <property type="protein sequence ID" value="ENSSFAP00005019477.1"/>
    <property type="gene ID" value="ENSSFAG00005010191.1"/>
</dbReference>
<evidence type="ECO:0000256" key="2">
    <source>
        <dbReference type="ARBA" id="ARBA00004389"/>
    </source>
</evidence>
<dbReference type="InterPro" id="IPR001128">
    <property type="entry name" value="Cyt_P450"/>
</dbReference>
<evidence type="ECO:0000256" key="4">
    <source>
        <dbReference type="ARBA" id="ARBA00022516"/>
    </source>
</evidence>
<feature type="binding site" evidence="15">
    <location>
        <position position="283"/>
    </location>
    <ligand>
        <name>substrate</name>
    </ligand>
</feature>
<evidence type="ECO:0000256" key="13">
    <source>
        <dbReference type="PIRNR" id="PIRNR000047"/>
    </source>
</evidence>
<keyword evidence="6" id="KW-0812">Transmembrane</keyword>
<evidence type="ECO:0000256" key="3">
    <source>
        <dbReference type="ARBA" id="ARBA00010617"/>
    </source>
</evidence>
<dbReference type="GO" id="GO:0020037">
    <property type="term" value="F:heme binding"/>
    <property type="evidence" value="ECO:0007669"/>
    <property type="project" value="InterPro"/>
</dbReference>
<evidence type="ECO:0000256" key="12">
    <source>
        <dbReference type="ARBA" id="ARBA00023136"/>
    </source>
</evidence>
<evidence type="ECO:0000256" key="10">
    <source>
        <dbReference type="ARBA" id="ARBA00023004"/>
    </source>
</evidence>
<proteinExistence type="inferred from homology"/>
<keyword evidence="5 13" id="KW-0349">Heme</keyword>
<evidence type="ECO:0000256" key="11">
    <source>
        <dbReference type="ARBA" id="ARBA00023098"/>
    </source>
</evidence>
<keyword evidence="17" id="KW-1185">Reference proteome</keyword>
<dbReference type="InterPro" id="IPR002403">
    <property type="entry name" value="Cyt_P450_E_grp-IV"/>
</dbReference>
<evidence type="ECO:0000256" key="1">
    <source>
        <dbReference type="ARBA" id="ARBA00001971"/>
    </source>
</evidence>
<keyword evidence="8 13" id="KW-0256">Endoplasmic reticulum</keyword>
<sequence length="471" mass="54031">IFLVLRGLYLLGAFRQQRPGEPPLDKGPIPWLGHVLECRRNTHKFLERMRKKHGDVFTIQLGGFYFTFLQDPLSFGVFAQESREKLDYVKFAKQMVRQVFSFSDISDDLKSLQVASTKHLKGEGLKVLNEAISSNLQNVMLHKLGSDSDRMSWNEDSLIMYSYNVVFRAGYLTLFGNEPPSEGGEEEAKAKDRVESQDLFFEFRKYNRLVPDLARGTSSLSQRWEAERLKAHFWKALSVQKMKTKENISRWVWDLKQAKEENGMEESMIDRYMFVLLWASQTNTGPTSFWVLLFLMKHPDAMAAVKQEVDDVLRQSGQSVQPGGPLVDLTSEMLLKTPILDSIVMETLRLTVALFYFRDVKEDMTVNMADGRQYSIRKGDRISVFPYSALHIDPEIHPDPQSFKYNRFLNPDGTRKTDFYKGGTKLKFATMPWGAGVSMCPGRFFAAHFQRSKSTGVSRTFCDFGEGSQTV</sequence>
<comment type="cofactor">
    <cofactor evidence="1 13 14">
        <name>heme</name>
        <dbReference type="ChEBI" id="CHEBI:30413"/>
    </cofactor>
</comment>
<evidence type="ECO:0000256" key="8">
    <source>
        <dbReference type="ARBA" id="ARBA00022824"/>
    </source>
</evidence>
<dbReference type="PANTHER" id="PTHR24306:SF0">
    <property type="entry name" value="7-ALPHA-HYDROXYCHOLEST-4-EN-3-ONE 12-ALPHA-HYDROXYLASE"/>
    <property type="match status" value="1"/>
</dbReference>
<evidence type="ECO:0000256" key="7">
    <source>
        <dbReference type="ARBA" id="ARBA00022723"/>
    </source>
</evidence>
<dbReference type="GO" id="GO:0005789">
    <property type="term" value="C:endoplasmic reticulum membrane"/>
    <property type="evidence" value="ECO:0007669"/>
    <property type="project" value="UniProtKB-SubCell"/>
</dbReference>
<keyword evidence="4" id="KW-0444">Lipid biosynthesis</keyword>
<evidence type="ECO:0000256" key="6">
    <source>
        <dbReference type="ARBA" id="ARBA00022692"/>
    </source>
</evidence>
<evidence type="ECO:0000256" key="15">
    <source>
        <dbReference type="PIRSR" id="PIRSR000047-2"/>
    </source>
</evidence>
<reference evidence="16" key="2">
    <citation type="submission" date="2025-08" db="UniProtKB">
        <authorList>
            <consortium name="Ensembl"/>
        </authorList>
    </citation>
    <scope>IDENTIFICATION</scope>
</reference>
<dbReference type="Proteomes" id="UP000472267">
    <property type="component" value="Chromosome 18"/>
</dbReference>
<feature type="binding site" description="axial binding residue" evidence="14">
    <location>
        <position position="440"/>
    </location>
    <ligand>
        <name>heme</name>
        <dbReference type="ChEBI" id="CHEBI:30413"/>
    </ligand>
    <ligandPart>
        <name>Fe</name>
        <dbReference type="ChEBI" id="CHEBI:18248"/>
    </ligandPart>
</feature>
<keyword evidence="7 13" id="KW-0479">Metal-binding</keyword>
<keyword evidence="9" id="KW-1133">Transmembrane helix</keyword>
<dbReference type="Pfam" id="PF00067">
    <property type="entry name" value="p450"/>
    <property type="match status" value="1"/>
</dbReference>
<evidence type="ECO:0000313" key="17">
    <source>
        <dbReference type="Proteomes" id="UP000472267"/>
    </source>
</evidence>
<reference evidence="16" key="1">
    <citation type="submission" date="2019-06" db="EMBL/GenBank/DDBJ databases">
        <authorList>
            <consortium name="Wellcome Sanger Institute Data Sharing"/>
        </authorList>
    </citation>
    <scope>NUCLEOTIDE SEQUENCE [LARGE SCALE GENOMIC DNA]</scope>
</reference>
<dbReference type="GO" id="GO:0005506">
    <property type="term" value="F:iron ion binding"/>
    <property type="evidence" value="ECO:0007669"/>
    <property type="project" value="InterPro"/>
</dbReference>
<keyword evidence="11" id="KW-0443">Lipid metabolism</keyword>
<organism evidence="16 17">
    <name type="scientific">Salarias fasciatus</name>
    <name type="common">Jewelled blenny</name>
    <name type="synonym">Blennius fasciatus</name>
    <dbReference type="NCBI Taxonomy" id="181472"/>
    <lineage>
        <taxon>Eukaryota</taxon>
        <taxon>Metazoa</taxon>
        <taxon>Chordata</taxon>
        <taxon>Craniata</taxon>
        <taxon>Vertebrata</taxon>
        <taxon>Euteleostomi</taxon>
        <taxon>Actinopterygii</taxon>
        <taxon>Neopterygii</taxon>
        <taxon>Teleostei</taxon>
        <taxon>Neoteleostei</taxon>
        <taxon>Acanthomorphata</taxon>
        <taxon>Ovalentaria</taxon>
        <taxon>Blenniimorphae</taxon>
        <taxon>Blenniiformes</taxon>
        <taxon>Blennioidei</taxon>
        <taxon>Blenniidae</taxon>
        <taxon>Salariinae</taxon>
        <taxon>Salarias</taxon>
    </lineage>
</organism>
<dbReference type="InterPro" id="IPR024204">
    <property type="entry name" value="Cyt_P450_CYP7A1-type"/>
</dbReference>
<dbReference type="InterPro" id="IPR036396">
    <property type="entry name" value="Cyt_P450_sf"/>
</dbReference>
<comment type="similarity">
    <text evidence="3 13">Belongs to the cytochrome P450 family.</text>
</comment>
<reference evidence="16" key="3">
    <citation type="submission" date="2025-09" db="UniProtKB">
        <authorList>
            <consortium name="Ensembl"/>
        </authorList>
    </citation>
    <scope>IDENTIFICATION</scope>
</reference>
<dbReference type="PANTHER" id="PTHR24306">
    <property type="match status" value="1"/>
</dbReference>
<dbReference type="GO" id="GO:0008397">
    <property type="term" value="F:sterol 12-alpha-hydroxylase activity"/>
    <property type="evidence" value="ECO:0007669"/>
    <property type="project" value="TreeGrafter"/>
</dbReference>
<gene>
    <name evidence="16" type="primary">LOC115405683</name>
</gene>
<evidence type="ECO:0000256" key="5">
    <source>
        <dbReference type="ARBA" id="ARBA00022617"/>
    </source>
</evidence>
<dbReference type="SUPFAM" id="SSF48264">
    <property type="entry name" value="Cytochrome P450"/>
    <property type="match status" value="1"/>
</dbReference>
<evidence type="ECO:0000256" key="9">
    <source>
        <dbReference type="ARBA" id="ARBA00022989"/>
    </source>
</evidence>
<evidence type="ECO:0000256" key="14">
    <source>
        <dbReference type="PIRSR" id="PIRSR000047-1"/>
    </source>
</evidence>
<dbReference type="PRINTS" id="PR00465">
    <property type="entry name" value="EP450IV"/>
</dbReference>
<dbReference type="Gene3D" id="1.10.630.10">
    <property type="entry name" value="Cytochrome P450"/>
    <property type="match status" value="1"/>
</dbReference>
<protein>
    <submittedName>
        <fullName evidence="16">5-beta-cholestane-3-alpha,7-alpha-diol 12-alpha-hydroxylase-like</fullName>
    </submittedName>
</protein>
<feature type="binding site" evidence="15">
    <location>
        <position position="381"/>
    </location>
    <ligand>
        <name>substrate</name>
    </ligand>
</feature>
<dbReference type="PIRSF" id="PIRSF000047">
    <property type="entry name" value="Cytochrome_CYPVIIA1"/>
    <property type="match status" value="1"/>
</dbReference>
<name>A0A672GMJ0_SALFA</name>
<keyword evidence="10 13" id="KW-0408">Iron</keyword>
<keyword evidence="12 13" id="KW-0472">Membrane</keyword>